<dbReference type="InterPro" id="IPR011009">
    <property type="entry name" value="Kinase-like_dom_sf"/>
</dbReference>
<dbReference type="InterPro" id="IPR001245">
    <property type="entry name" value="Ser-Thr/Tyr_kinase_cat_dom"/>
</dbReference>
<dbReference type="GO" id="GO:0005524">
    <property type="term" value="F:ATP binding"/>
    <property type="evidence" value="ECO:0007669"/>
    <property type="project" value="InterPro"/>
</dbReference>
<dbReference type="InterPro" id="IPR008271">
    <property type="entry name" value="Ser/Thr_kinase_AS"/>
</dbReference>
<dbReference type="PROSITE" id="PS50011">
    <property type="entry name" value="PROTEIN_KINASE_DOM"/>
    <property type="match status" value="1"/>
</dbReference>
<accession>A0AAD7IDW4</accession>
<dbReference type="PANTHER" id="PTHR44329">
    <property type="entry name" value="SERINE/THREONINE-PROTEIN KINASE TNNI3K-RELATED"/>
    <property type="match status" value="1"/>
</dbReference>
<dbReference type="Gene3D" id="1.10.510.10">
    <property type="entry name" value="Transferase(Phosphotransferase) domain 1"/>
    <property type="match status" value="1"/>
</dbReference>
<reference evidence="2" key="1">
    <citation type="submission" date="2023-03" db="EMBL/GenBank/DDBJ databases">
        <title>Massive genome expansion in bonnet fungi (Mycena s.s.) driven by repeated elements and novel gene families across ecological guilds.</title>
        <authorList>
            <consortium name="Lawrence Berkeley National Laboratory"/>
            <person name="Harder C.B."/>
            <person name="Miyauchi S."/>
            <person name="Viragh M."/>
            <person name="Kuo A."/>
            <person name="Thoen E."/>
            <person name="Andreopoulos B."/>
            <person name="Lu D."/>
            <person name="Skrede I."/>
            <person name="Drula E."/>
            <person name="Henrissat B."/>
            <person name="Morin E."/>
            <person name="Kohler A."/>
            <person name="Barry K."/>
            <person name="LaButti K."/>
            <person name="Morin E."/>
            <person name="Salamov A."/>
            <person name="Lipzen A."/>
            <person name="Mereny Z."/>
            <person name="Hegedus B."/>
            <person name="Baldrian P."/>
            <person name="Stursova M."/>
            <person name="Weitz H."/>
            <person name="Taylor A."/>
            <person name="Grigoriev I.V."/>
            <person name="Nagy L.G."/>
            <person name="Martin F."/>
            <person name="Kauserud H."/>
        </authorList>
    </citation>
    <scope>NUCLEOTIDE SEQUENCE</scope>
    <source>
        <strain evidence="2">CBHHK182m</strain>
    </source>
</reference>
<evidence type="ECO:0000313" key="2">
    <source>
        <dbReference type="EMBL" id="KAJ7740559.1"/>
    </source>
</evidence>
<dbReference type="SUPFAM" id="SSF56112">
    <property type="entry name" value="Protein kinase-like (PK-like)"/>
    <property type="match status" value="1"/>
</dbReference>
<proteinExistence type="predicted"/>
<name>A0AAD7IDW4_9AGAR</name>
<evidence type="ECO:0000259" key="1">
    <source>
        <dbReference type="PROSITE" id="PS50011"/>
    </source>
</evidence>
<dbReference type="AlphaFoldDB" id="A0AAD7IDW4"/>
<evidence type="ECO:0000313" key="3">
    <source>
        <dbReference type="Proteomes" id="UP001215598"/>
    </source>
</evidence>
<dbReference type="Pfam" id="PF07714">
    <property type="entry name" value="PK_Tyr_Ser-Thr"/>
    <property type="match status" value="1"/>
</dbReference>
<keyword evidence="2" id="KW-0808">Transferase</keyword>
<sequence length="292" mass="33148">MFAYATGSGKRYQGCPEGLDNVYKGTLFGPNGRKIPVAIKMLLSNRDDGEQEYTLKQLKREANIWAPLNHKHLVPFLGIYDDISRWPCLISPLYNYGHVGKFIRNNPAANREALVIPSPSFFRIVSVASGLEYLHKKDIIHGDLKVANVIIDEDSVPRIADFGISKIVNRRGYTTWSMGTPSYMAPELFHIFTPPSAEIQVYPRTTKSSDVYSFNLLALEILISKPPRGRPSRPFLTVEQLSGLRPQRMDYSIVPDETWSILDRGWEPEPYDRPTISELRLQFPSTFDNTKG</sequence>
<gene>
    <name evidence="2" type="ORF">B0H16DRAFT_1757721</name>
</gene>
<protein>
    <submittedName>
        <fullName evidence="2">Kinase-like domain-containing protein</fullName>
    </submittedName>
</protein>
<dbReference type="InterPro" id="IPR051681">
    <property type="entry name" value="Ser/Thr_Kinases-Pseudokinases"/>
</dbReference>
<organism evidence="2 3">
    <name type="scientific">Mycena metata</name>
    <dbReference type="NCBI Taxonomy" id="1033252"/>
    <lineage>
        <taxon>Eukaryota</taxon>
        <taxon>Fungi</taxon>
        <taxon>Dikarya</taxon>
        <taxon>Basidiomycota</taxon>
        <taxon>Agaricomycotina</taxon>
        <taxon>Agaricomycetes</taxon>
        <taxon>Agaricomycetidae</taxon>
        <taxon>Agaricales</taxon>
        <taxon>Marasmiineae</taxon>
        <taxon>Mycenaceae</taxon>
        <taxon>Mycena</taxon>
    </lineage>
</organism>
<keyword evidence="2" id="KW-0418">Kinase</keyword>
<dbReference type="SMART" id="SM00220">
    <property type="entry name" value="S_TKc"/>
    <property type="match status" value="1"/>
</dbReference>
<dbReference type="GO" id="GO:0004674">
    <property type="term" value="F:protein serine/threonine kinase activity"/>
    <property type="evidence" value="ECO:0007669"/>
    <property type="project" value="TreeGrafter"/>
</dbReference>
<dbReference type="InterPro" id="IPR000719">
    <property type="entry name" value="Prot_kinase_dom"/>
</dbReference>
<feature type="domain" description="Protein kinase" evidence="1">
    <location>
        <begin position="1"/>
        <end position="287"/>
    </location>
</feature>
<keyword evidence="3" id="KW-1185">Reference proteome</keyword>
<dbReference type="Proteomes" id="UP001215598">
    <property type="component" value="Unassembled WGS sequence"/>
</dbReference>
<comment type="caution">
    <text evidence="2">The sequence shown here is derived from an EMBL/GenBank/DDBJ whole genome shotgun (WGS) entry which is preliminary data.</text>
</comment>
<dbReference type="EMBL" id="JARKIB010000102">
    <property type="protein sequence ID" value="KAJ7740559.1"/>
    <property type="molecule type" value="Genomic_DNA"/>
</dbReference>
<dbReference type="PROSITE" id="PS00108">
    <property type="entry name" value="PROTEIN_KINASE_ST"/>
    <property type="match status" value="1"/>
</dbReference>